<evidence type="ECO:0000256" key="1">
    <source>
        <dbReference type="ARBA" id="ARBA00022664"/>
    </source>
</evidence>
<proteinExistence type="predicted"/>
<evidence type="ECO:0000259" key="4">
    <source>
        <dbReference type="PROSITE" id="PS50158"/>
    </source>
</evidence>
<dbReference type="GO" id="GO:0008270">
    <property type="term" value="F:zinc ion binding"/>
    <property type="evidence" value="ECO:0007669"/>
    <property type="project" value="UniProtKB-KW"/>
</dbReference>
<dbReference type="Proteomes" id="UP000297245">
    <property type="component" value="Unassembled WGS sequence"/>
</dbReference>
<reference evidence="5 6" key="1">
    <citation type="journal article" date="2019" name="Nat. Ecol. Evol.">
        <title>Megaphylogeny resolves global patterns of mushroom evolution.</title>
        <authorList>
            <person name="Varga T."/>
            <person name="Krizsan K."/>
            <person name="Foldi C."/>
            <person name="Dima B."/>
            <person name="Sanchez-Garcia M."/>
            <person name="Sanchez-Ramirez S."/>
            <person name="Szollosi G.J."/>
            <person name="Szarkandi J.G."/>
            <person name="Papp V."/>
            <person name="Albert L."/>
            <person name="Andreopoulos W."/>
            <person name="Angelini C."/>
            <person name="Antonin V."/>
            <person name="Barry K.W."/>
            <person name="Bougher N.L."/>
            <person name="Buchanan P."/>
            <person name="Buyck B."/>
            <person name="Bense V."/>
            <person name="Catcheside P."/>
            <person name="Chovatia M."/>
            <person name="Cooper J."/>
            <person name="Damon W."/>
            <person name="Desjardin D."/>
            <person name="Finy P."/>
            <person name="Geml J."/>
            <person name="Haridas S."/>
            <person name="Hughes K."/>
            <person name="Justo A."/>
            <person name="Karasinski D."/>
            <person name="Kautmanova I."/>
            <person name="Kiss B."/>
            <person name="Kocsube S."/>
            <person name="Kotiranta H."/>
            <person name="LaButti K.M."/>
            <person name="Lechner B.E."/>
            <person name="Liimatainen K."/>
            <person name="Lipzen A."/>
            <person name="Lukacs Z."/>
            <person name="Mihaltcheva S."/>
            <person name="Morgado L.N."/>
            <person name="Niskanen T."/>
            <person name="Noordeloos M.E."/>
            <person name="Ohm R.A."/>
            <person name="Ortiz-Santana B."/>
            <person name="Ovrebo C."/>
            <person name="Racz N."/>
            <person name="Riley R."/>
            <person name="Savchenko A."/>
            <person name="Shiryaev A."/>
            <person name="Soop K."/>
            <person name="Spirin V."/>
            <person name="Szebenyi C."/>
            <person name="Tomsovsky M."/>
            <person name="Tulloss R.E."/>
            <person name="Uehling J."/>
            <person name="Grigoriev I.V."/>
            <person name="Vagvolgyi C."/>
            <person name="Papp T."/>
            <person name="Martin F.M."/>
            <person name="Miettinen O."/>
            <person name="Hibbett D.S."/>
            <person name="Nagy L.G."/>
        </authorList>
    </citation>
    <scope>NUCLEOTIDE SEQUENCE [LARGE SCALE GENOMIC DNA]</scope>
    <source>
        <strain evidence="5 6">CBS 962.96</strain>
    </source>
</reference>
<feature type="region of interest" description="Disordered" evidence="3">
    <location>
        <begin position="84"/>
        <end position="103"/>
    </location>
</feature>
<dbReference type="InterPro" id="IPR001878">
    <property type="entry name" value="Znf_CCHC"/>
</dbReference>
<feature type="domain" description="CCHC-type" evidence="4">
    <location>
        <begin position="69"/>
        <end position="85"/>
    </location>
</feature>
<keyword evidence="1" id="KW-0507">mRNA processing</keyword>
<organism evidence="5 6">
    <name type="scientific">Dendrothele bispora (strain CBS 962.96)</name>
    <dbReference type="NCBI Taxonomy" id="1314807"/>
    <lineage>
        <taxon>Eukaryota</taxon>
        <taxon>Fungi</taxon>
        <taxon>Dikarya</taxon>
        <taxon>Basidiomycota</taxon>
        <taxon>Agaricomycotina</taxon>
        <taxon>Agaricomycetes</taxon>
        <taxon>Agaricomycetidae</taxon>
        <taxon>Agaricales</taxon>
        <taxon>Agaricales incertae sedis</taxon>
        <taxon>Dendrothele</taxon>
    </lineage>
</organism>
<dbReference type="SUPFAM" id="SSF57756">
    <property type="entry name" value="Retrovirus zinc finger-like domains"/>
    <property type="match status" value="1"/>
</dbReference>
<evidence type="ECO:0000313" key="5">
    <source>
        <dbReference type="EMBL" id="THU80567.1"/>
    </source>
</evidence>
<keyword evidence="2" id="KW-0862">Zinc</keyword>
<evidence type="ECO:0000256" key="3">
    <source>
        <dbReference type="SAM" id="MobiDB-lite"/>
    </source>
</evidence>
<name>A0A4S8KX63_DENBC</name>
<sequence length="591" mass="67687">MEYHLHCARPSSESVSTFRRSPLVTHIQAGVSDLLPILHTERASGSKTPKTQRRELTEQEKNEYRAEGKCFRCGKVGHMSRQCPDGKSVVSSTNGPPGITSSNIEPNLEELHDLADTTEEITDLGIHLMEINLDSDSDYADMPDLQSVSSSSGSELEVVTCKSCSGNTPHEYDMCTESEDDFTELNLVLDSPIRNLPLQFNEYVDPETRSDYCMPWMYNFLNHENFGHSDYLAPNAIGDMIAQRARYLLDICAPYPSYAEDIQERSGLGRFMVYAISETQFLIEDSEYWGCATNNEVPEWAFVSKDQLEDPTFSLPKWYALERAKLSGINNLNEAVIGCFDVPMGNTYLEGAEWCLDRGKNYPGDPEGQDNHGRFNVSKLDNNIYLVLDSARGFTVELPAKFLQNYRFDIIRWHKRNIAMHITEITSADDASMFGCLFEPFEDSQSQEDMYQLNDYLDSMEQGHYLIENKDWFPIQINAVQVQQARVNGHPARALIDSGSLGDFISSTYLRISLKFQRWSSRNPYPYNWQCKDLDHESIGMLSIRSRWGSTMQKLLLVVLHQFLLWEKMYPNSLQERWICLMIGWTLFVKN</sequence>
<accession>A0A4S8KX63</accession>
<dbReference type="Pfam" id="PF00098">
    <property type="entry name" value="zf-CCHC"/>
    <property type="match status" value="1"/>
</dbReference>
<dbReference type="InterPro" id="IPR036875">
    <property type="entry name" value="Znf_CCHC_sf"/>
</dbReference>
<evidence type="ECO:0000313" key="6">
    <source>
        <dbReference type="Proteomes" id="UP000297245"/>
    </source>
</evidence>
<dbReference type="GO" id="GO:0003676">
    <property type="term" value="F:nucleic acid binding"/>
    <property type="evidence" value="ECO:0007669"/>
    <property type="project" value="InterPro"/>
</dbReference>
<dbReference type="OrthoDB" id="3205788at2759"/>
<keyword evidence="2" id="KW-0863">Zinc-finger</keyword>
<dbReference type="GO" id="GO:0006397">
    <property type="term" value="P:mRNA processing"/>
    <property type="evidence" value="ECO:0007669"/>
    <property type="project" value="UniProtKB-KW"/>
</dbReference>
<protein>
    <recommendedName>
        <fullName evidence="4">CCHC-type domain-containing protein</fullName>
    </recommendedName>
</protein>
<evidence type="ECO:0000256" key="2">
    <source>
        <dbReference type="PROSITE-ProRule" id="PRU00047"/>
    </source>
</evidence>
<dbReference type="PROSITE" id="PS50158">
    <property type="entry name" value="ZF_CCHC"/>
    <property type="match status" value="1"/>
</dbReference>
<gene>
    <name evidence="5" type="ORF">K435DRAFT_809779</name>
</gene>
<keyword evidence="6" id="KW-1185">Reference proteome</keyword>
<dbReference type="AlphaFoldDB" id="A0A4S8KX63"/>
<dbReference type="EMBL" id="ML179892">
    <property type="protein sequence ID" value="THU80567.1"/>
    <property type="molecule type" value="Genomic_DNA"/>
</dbReference>
<feature type="region of interest" description="Disordered" evidence="3">
    <location>
        <begin position="40"/>
        <end position="60"/>
    </location>
</feature>
<keyword evidence="2" id="KW-0479">Metal-binding</keyword>
<dbReference type="Gene3D" id="4.10.60.10">
    <property type="entry name" value="Zinc finger, CCHC-type"/>
    <property type="match status" value="1"/>
</dbReference>
<dbReference type="SMART" id="SM00343">
    <property type="entry name" value="ZnF_C2HC"/>
    <property type="match status" value="1"/>
</dbReference>
<feature type="compositionally biased region" description="Polar residues" evidence="3">
    <location>
        <begin position="89"/>
        <end position="103"/>
    </location>
</feature>